<keyword evidence="12" id="KW-1185">Reference proteome</keyword>
<dbReference type="SUPFAM" id="SSF103473">
    <property type="entry name" value="MFS general substrate transporter"/>
    <property type="match status" value="1"/>
</dbReference>
<evidence type="ECO:0000256" key="6">
    <source>
        <dbReference type="ARBA" id="ARBA00022840"/>
    </source>
</evidence>
<dbReference type="VEuPathDB" id="MicrosporidiaDB:EHP00_361"/>
<feature type="transmembrane region" description="Helical" evidence="9">
    <location>
        <begin position="98"/>
        <end position="120"/>
    </location>
</feature>
<keyword evidence="6 9" id="KW-0067">ATP-binding</keyword>
<dbReference type="GO" id="GO:0005471">
    <property type="term" value="F:ATP:ADP antiporter activity"/>
    <property type="evidence" value="ECO:0007669"/>
    <property type="project" value="InterPro"/>
</dbReference>
<sequence length="555" mass="63403">MDRLRHEDEVEDGLEGRTGIFRNIRIAREERLKFGLFGAMFFIIGFIYSFMRILKDMFVLKRQSPSCFNFIKIFYILPISFAIIIIINYLLQKRSISKIFNICLFIFFSAFLFFGTFIIFEDQIMFDNEMLLEKYEDSNTFLKDFIYTIAEPIATLIYITAELWGSIILSYMFLSYLNESCPERQHGRFIPPLFILTNISLLTSALVTTGMMKAKENMSDGALKIFMGCFFLLEAALTAIIIFLKYFLETRVMTTPIFIPKERKEKKSKPKVSFIESLKIMCKSKFLLAMCGIVFFYNALYNLIDTVYKFGITAGAAAKDVEKSDYSAKFNNIEQYITSLTVIFLNLTSFSHLTDTRGWTFVAMITPFVAGCAIIGVFGLGSYNSALEEDSFGFVNNLVKGTPKYGLENYIGMFIMSLLKIFKYTAFDVTKERISMKIENRYRPKFKSIYDGFCNKLGKSGGSIYGIVIGAMFSSIDPRGASPLTGIISAIFVFLWVWGIFYLGSNYNEAVKKNTNINIDIVGDLEEENVELVDSKAEKSMENNTSQADIQKTSE</sequence>
<feature type="transmembrane region" description="Helical" evidence="9">
    <location>
        <begin position="410"/>
        <end position="427"/>
    </location>
</feature>
<dbReference type="InterPro" id="IPR036259">
    <property type="entry name" value="MFS_trans_sf"/>
</dbReference>
<proteinExistence type="inferred from homology"/>
<keyword evidence="3 9" id="KW-0813">Transport</keyword>
<evidence type="ECO:0000313" key="12">
    <source>
        <dbReference type="Proteomes" id="UP000192758"/>
    </source>
</evidence>
<feature type="region of interest" description="Disordered" evidence="10">
    <location>
        <begin position="536"/>
        <end position="555"/>
    </location>
</feature>
<reference evidence="11 12" key="1">
    <citation type="journal article" date="2017" name="Environ. Microbiol.">
        <title>Decay of the glycolytic pathway and adaptation to intranuclear parasitism within Enterocytozoonidae microsporidia.</title>
        <authorList>
            <person name="Wiredu Boakye D."/>
            <person name="Jaroenlak P."/>
            <person name="Prachumwat A."/>
            <person name="Williams T.A."/>
            <person name="Bateman K.S."/>
            <person name="Itsathitphaisarn O."/>
            <person name="Sritunyalucksana K."/>
            <person name="Paszkiewicz K.H."/>
            <person name="Moore K.A."/>
            <person name="Stentiford G.D."/>
            <person name="Williams B.A."/>
        </authorList>
    </citation>
    <scope>NUCLEOTIDE SEQUENCE [LARGE SCALE GENOMIC DNA]</scope>
    <source>
        <strain evidence="11 12">TH1</strain>
    </source>
</reference>
<accession>A0A1W0E9H8</accession>
<comment type="similarity">
    <text evidence="2 9">Belongs to the ADP/ATP translocase tlc family.</text>
</comment>
<feature type="compositionally biased region" description="Polar residues" evidence="10">
    <location>
        <begin position="542"/>
        <end position="555"/>
    </location>
</feature>
<evidence type="ECO:0000256" key="7">
    <source>
        <dbReference type="ARBA" id="ARBA00022989"/>
    </source>
</evidence>
<organism evidence="11 12">
    <name type="scientific">Ecytonucleospora hepatopenaei</name>
    <dbReference type="NCBI Taxonomy" id="646526"/>
    <lineage>
        <taxon>Eukaryota</taxon>
        <taxon>Fungi</taxon>
        <taxon>Fungi incertae sedis</taxon>
        <taxon>Microsporidia</taxon>
        <taxon>Enterocytozoonidae</taxon>
        <taxon>Ecytonucleospora</taxon>
    </lineage>
</organism>
<dbReference type="EMBL" id="MNPJ01000001">
    <property type="protein sequence ID" value="OQS55819.1"/>
    <property type="molecule type" value="Genomic_DNA"/>
</dbReference>
<evidence type="ECO:0000256" key="9">
    <source>
        <dbReference type="RuleBase" id="RU363121"/>
    </source>
</evidence>
<feature type="transmembrane region" description="Helical" evidence="9">
    <location>
        <begin position="223"/>
        <end position="248"/>
    </location>
</feature>
<evidence type="ECO:0000313" key="11">
    <source>
        <dbReference type="EMBL" id="OQS55819.1"/>
    </source>
</evidence>
<name>A0A1W0E9H8_9MICR</name>
<evidence type="ECO:0000256" key="4">
    <source>
        <dbReference type="ARBA" id="ARBA00022692"/>
    </source>
</evidence>
<comment type="subcellular location">
    <subcellularLocation>
        <location evidence="1 9">Membrane</location>
        <topology evidence="1 9">Multi-pass membrane protein</topology>
    </subcellularLocation>
</comment>
<feature type="transmembrane region" description="Helical" evidence="9">
    <location>
        <begin position="189"/>
        <end position="211"/>
    </location>
</feature>
<dbReference type="OrthoDB" id="2190844at2759"/>
<dbReference type="PANTHER" id="PTHR31187:SF1">
    <property type="entry name" value="ADP,ATP CARRIER PROTEIN 1"/>
    <property type="match status" value="1"/>
</dbReference>
<evidence type="ECO:0000256" key="8">
    <source>
        <dbReference type="ARBA" id="ARBA00023136"/>
    </source>
</evidence>
<protein>
    <recommendedName>
        <fullName evidence="9">ADP,ATP carrier protein</fullName>
    </recommendedName>
</protein>
<feature type="transmembrane region" description="Helical" evidence="9">
    <location>
        <begin position="361"/>
        <end position="383"/>
    </location>
</feature>
<feature type="transmembrane region" description="Helical" evidence="9">
    <location>
        <begin position="336"/>
        <end position="354"/>
    </location>
</feature>
<feature type="transmembrane region" description="Helical" evidence="9">
    <location>
        <begin position="34"/>
        <end position="53"/>
    </location>
</feature>
<evidence type="ECO:0000256" key="3">
    <source>
        <dbReference type="ARBA" id="ARBA00022448"/>
    </source>
</evidence>
<dbReference type="Proteomes" id="UP000192758">
    <property type="component" value="Unassembled WGS sequence"/>
</dbReference>
<keyword evidence="4 9" id="KW-0812">Transmembrane</keyword>
<keyword evidence="5 9" id="KW-0547">Nucleotide-binding</keyword>
<gene>
    <name evidence="11" type="primary">NTT1</name>
    <name evidence="11" type="ORF">EHP00_361</name>
</gene>
<dbReference type="GO" id="GO:0016020">
    <property type="term" value="C:membrane"/>
    <property type="evidence" value="ECO:0007669"/>
    <property type="project" value="UniProtKB-SubCell"/>
</dbReference>
<dbReference type="InterPro" id="IPR004667">
    <property type="entry name" value="ADP_ATP_car_bac_type"/>
</dbReference>
<feature type="transmembrane region" description="Helical" evidence="9">
    <location>
        <begin position="153"/>
        <end position="177"/>
    </location>
</feature>
<dbReference type="Pfam" id="PF03219">
    <property type="entry name" value="TLC"/>
    <property type="match status" value="1"/>
</dbReference>
<dbReference type="AlphaFoldDB" id="A0A1W0E9H8"/>
<feature type="transmembrane region" description="Helical" evidence="9">
    <location>
        <begin position="457"/>
        <end position="476"/>
    </location>
</feature>
<dbReference type="GO" id="GO:0005524">
    <property type="term" value="F:ATP binding"/>
    <property type="evidence" value="ECO:0007669"/>
    <property type="project" value="UniProtKB-KW"/>
</dbReference>
<evidence type="ECO:0000256" key="5">
    <source>
        <dbReference type="ARBA" id="ARBA00022741"/>
    </source>
</evidence>
<feature type="transmembrane region" description="Helical" evidence="9">
    <location>
        <begin position="482"/>
        <end position="503"/>
    </location>
</feature>
<evidence type="ECO:0000256" key="10">
    <source>
        <dbReference type="SAM" id="MobiDB-lite"/>
    </source>
</evidence>
<dbReference type="PANTHER" id="PTHR31187">
    <property type="match status" value="1"/>
</dbReference>
<comment type="caution">
    <text evidence="11">The sequence shown here is derived from an EMBL/GenBank/DDBJ whole genome shotgun (WGS) entry which is preliminary data.</text>
</comment>
<dbReference type="STRING" id="646526.A0A1W0E9H8"/>
<evidence type="ECO:0000256" key="1">
    <source>
        <dbReference type="ARBA" id="ARBA00004141"/>
    </source>
</evidence>
<keyword evidence="8 9" id="KW-0472">Membrane</keyword>
<keyword evidence="7 9" id="KW-1133">Transmembrane helix</keyword>
<feature type="transmembrane region" description="Helical" evidence="9">
    <location>
        <begin position="73"/>
        <end position="91"/>
    </location>
</feature>
<evidence type="ECO:0000256" key="2">
    <source>
        <dbReference type="ARBA" id="ARBA00007127"/>
    </source>
</evidence>
<feature type="transmembrane region" description="Helical" evidence="9">
    <location>
        <begin position="286"/>
        <end position="304"/>
    </location>
</feature>